<dbReference type="InterPro" id="IPR011701">
    <property type="entry name" value="MFS"/>
</dbReference>
<dbReference type="PANTHER" id="PTHR24002">
    <property type="entry name" value="SOLUTE CARRIER FAMILY 22 MEMBER 18"/>
    <property type="match status" value="1"/>
</dbReference>
<dbReference type="AlphaFoldDB" id="A0A7S3V287"/>
<keyword evidence="3 6" id="KW-1133">Transmembrane helix</keyword>
<organism evidence="7">
    <name type="scientific">Aplanochytrium stocchinoi</name>
    <dbReference type="NCBI Taxonomy" id="215587"/>
    <lineage>
        <taxon>Eukaryota</taxon>
        <taxon>Sar</taxon>
        <taxon>Stramenopiles</taxon>
        <taxon>Bigyra</taxon>
        <taxon>Labyrinthulomycetes</taxon>
        <taxon>Thraustochytrida</taxon>
        <taxon>Thraustochytriidae</taxon>
        <taxon>Aplanochytrium</taxon>
    </lineage>
</organism>
<dbReference type="GO" id="GO:0022857">
    <property type="term" value="F:transmembrane transporter activity"/>
    <property type="evidence" value="ECO:0007669"/>
    <property type="project" value="InterPro"/>
</dbReference>
<feature type="region of interest" description="Disordered" evidence="5">
    <location>
        <begin position="1"/>
        <end position="37"/>
    </location>
</feature>
<proteinExistence type="predicted"/>
<evidence type="ECO:0000313" key="7">
    <source>
        <dbReference type="EMBL" id="CAE0447433.1"/>
    </source>
</evidence>
<keyword evidence="4 6" id="KW-0472">Membrane</keyword>
<evidence type="ECO:0000256" key="3">
    <source>
        <dbReference type="ARBA" id="ARBA00022989"/>
    </source>
</evidence>
<dbReference type="SUPFAM" id="SSF103473">
    <property type="entry name" value="MFS general substrate transporter"/>
    <property type="match status" value="1"/>
</dbReference>
<evidence type="ECO:0000256" key="5">
    <source>
        <dbReference type="SAM" id="MobiDB-lite"/>
    </source>
</evidence>
<dbReference type="Pfam" id="PF07690">
    <property type="entry name" value="MFS_1"/>
    <property type="match status" value="1"/>
</dbReference>
<feature type="transmembrane region" description="Helical" evidence="6">
    <location>
        <begin position="49"/>
        <end position="72"/>
    </location>
</feature>
<dbReference type="PANTHER" id="PTHR24002:SF3">
    <property type="entry name" value="SOLUTE CARRIER FAMILY 22 MEMBER 18"/>
    <property type="match status" value="1"/>
</dbReference>
<sequence>MGPYLRKGSASNLHSSHSPSRSRSQSSTSHLARNVTPPTAASSMKTVRILPVFVAIDMLAVSLVVPLLQTYYKTAGVSSAMQREFLSSAYSTSQIVGGLAIGLASDSGMMTHRSILMLSFLGSSFAYGMIGFLGHSIYAIIASRIIVGSVKQTMTVTTAMLAKHTSSEDRTGYMGLLTASSTFAWIVGPSLGALLYKYFSPSSPPIVACWLFIINFVLAVVLLPKETETHATRKKEGDSNSRPLLKKNFKLKSFTENLHSCFTSPELGASVICLLLFSWVDRATSYASLGSFYEDKYGIETYQRGYISSYQSILLFMVQSRLVRPLLQYSGGECRSAFWGAVGLTLATVIESWATLPVFVVVVAPMVALSVPLIGLSLKSLLTKVAPKDAVGSALAATDVLQNAAAVTVPFYRTTLFTVLDWVTQCLPEGKLFSLQECSNLMSGDPEPFIWILCSAFHWLLLAVMFRFLLGSIECDDIYLDKSIEKNENKLKTT</sequence>
<dbReference type="PRINTS" id="PR01035">
    <property type="entry name" value="TCRTETA"/>
</dbReference>
<evidence type="ECO:0008006" key="8">
    <source>
        <dbReference type="Google" id="ProtNLM"/>
    </source>
</evidence>
<feature type="transmembrane region" description="Helical" evidence="6">
    <location>
        <begin position="449"/>
        <end position="470"/>
    </location>
</feature>
<comment type="subcellular location">
    <subcellularLocation>
        <location evidence="1">Membrane</location>
        <topology evidence="1">Multi-pass membrane protein</topology>
    </subcellularLocation>
</comment>
<dbReference type="InterPro" id="IPR036259">
    <property type="entry name" value="MFS_trans_sf"/>
</dbReference>
<evidence type="ECO:0000256" key="4">
    <source>
        <dbReference type="ARBA" id="ARBA00023136"/>
    </source>
</evidence>
<accession>A0A7S3V287</accession>
<gene>
    <name evidence="7" type="ORF">ASTO00021_LOCUS17405</name>
</gene>
<feature type="transmembrane region" description="Helical" evidence="6">
    <location>
        <begin position="125"/>
        <end position="147"/>
    </location>
</feature>
<dbReference type="Gene3D" id="1.20.1250.20">
    <property type="entry name" value="MFS general substrate transporter like domains"/>
    <property type="match status" value="1"/>
</dbReference>
<protein>
    <recommendedName>
        <fullName evidence="8">Major facilitator superfamily (MFS) profile domain-containing protein</fullName>
    </recommendedName>
</protein>
<name>A0A7S3V287_9STRA</name>
<dbReference type="GO" id="GO:0005635">
    <property type="term" value="C:nuclear envelope"/>
    <property type="evidence" value="ECO:0007669"/>
    <property type="project" value="TreeGrafter"/>
</dbReference>
<feature type="compositionally biased region" description="Low complexity" evidence="5">
    <location>
        <begin position="9"/>
        <end position="30"/>
    </location>
</feature>
<evidence type="ECO:0000256" key="2">
    <source>
        <dbReference type="ARBA" id="ARBA00022692"/>
    </source>
</evidence>
<evidence type="ECO:0000256" key="6">
    <source>
        <dbReference type="SAM" id="Phobius"/>
    </source>
</evidence>
<feature type="transmembrane region" description="Helical" evidence="6">
    <location>
        <begin position="205"/>
        <end position="224"/>
    </location>
</feature>
<feature type="transmembrane region" description="Helical" evidence="6">
    <location>
        <begin position="173"/>
        <end position="199"/>
    </location>
</feature>
<evidence type="ECO:0000256" key="1">
    <source>
        <dbReference type="ARBA" id="ARBA00004141"/>
    </source>
</evidence>
<keyword evidence="2 6" id="KW-0812">Transmembrane</keyword>
<reference evidence="7" key="1">
    <citation type="submission" date="2021-01" db="EMBL/GenBank/DDBJ databases">
        <authorList>
            <person name="Corre E."/>
            <person name="Pelletier E."/>
            <person name="Niang G."/>
            <person name="Scheremetjew M."/>
            <person name="Finn R."/>
            <person name="Kale V."/>
            <person name="Holt S."/>
            <person name="Cochrane G."/>
            <person name="Meng A."/>
            <person name="Brown T."/>
            <person name="Cohen L."/>
        </authorList>
    </citation>
    <scope>NUCLEOTIDE SEQUENCE</scope>
    <source>
        <strain evidence="7">GSBS06</strain>
    </source>
</reference>
<dbReference type="EMBL" id="HBIN01022658">
    <property type="protein sequence ID" value="CAE0447433.1"/>
    <property type="molecule type" value="Transcribed_RNA"/>
</dbReference>
<dbReference type="InterPro" id="IPR001958">
    <property type="entry name" value="Tet-R_TetA/multi-R_MdtG-like"/>
</dbReference>
<dbReference type="GO" id="GO:0016020">
    <property type="term" value="C:membrane"/>
    <property type="evidence" value="ECO:0007669"/>
    <property type="project" value="UniProtKB-SubCell"/>
</dbReference>
<feature type="transmembrane region" description="Helical" evidence="6">
    <location>
        <begin position="356"/>
        <end position="378"/>
    </location>
</feature>